<dbReference type="Pfam" id="PF18604">
    <property type="entry name" value="PreAtp-grasp"/>
    <property type="match status" value="1"/>
</dbReference>
<evidence type="ECO:0000259" key="3">
    <source>
        <dbReference type="PROSITE" id="PS50975"/>
    </source>
</evidence>
<accession>A0ABP7N2A0</accession>
<dbReference type="InterPro" id="IPR040754">
    <property type="entry name" value="PreAtp-grasp"/>
</dbReference>
<proteinExistence type="predicted"/>
<dbReference type="InterPro" id="IPR011761">
    <property type="entry name" value="ATP-grasp"/>
</dbReference>
<keyword evidence="1" id="KW-0547">Nucleotide-binding</keyword>
<keyword evidence="1" id="KW-0067">ATP-binding</keyword>
<dbReference type="EMBL" id="BAABAJ010000021">
    <property type="protein sequence ID" value="GAA3935149.1"/>
    <property type="molecule type" value="Genomic_DNA"/>
</dbReference>
<dbReference type="RefSeq" id="WP_345286495.1">
    <property type="nucleotide sequence ID" value="NZ_BAABAJ010000021.1"/>
</dbReference>
<organism evidence="4 5">
    <name type="scientific">Streptomyces gulbargensis</name>
    <dbReference type="NCBI Taxonomy" id="364901"/>
    <lineage>
        <taxon>Bacteria</taxon>
        <taxon>Bacillati</taxon>
        <taxon>Actinomycetota</taxon>
        <taxon>Actinomycetes</taxon>
        <taxon>Kitasatosporales</taxon>
        <taxon>Streptomycetaceae</taxon>
        <taxon>Streptomyces</taxon>
    </lineage>
</organism>
<dbReference type="Proteomes" id="UP001501000">
    <property type="component" value="Unassembled WGS sequence"/>
</dbReference>
<sequence>MTTDRTTPPPPRPIAPGADRDATEHAGPLLVHANFASDLAVGLRATAVLGQWAEQAPRTMWLLRPGDVLLTPVPLTGAFQEYAARLLGLSAGDVTVVPVPPCPGVPFAEAVERAGLLPAVRELVAARPGIALLPTALDESAAAFARDLGIPVSPYGQEEPTPEALKVTSQLNTKSGFRAVAATLGLRVPEGRVCRHAELDALVARMTGDHREVVVKPDRSAGGHGLTFVRAAGPGEAPGPLSLPPVDDTWVVEECVDVAHSLSTQAWTGPGGTTVLFSGEMRTRDGSFTGYQAPLRGPAAAARGELEEWARLFGTHLGRHGYAGPFSLDAVVTRQGVLHANESNVRRTATTTPHAMVTRLARVAGTKDPAWCMSRRRAPAPYTFEQAVGLLEESGLGWSAGRGEGAVLYAGAPTDGLTWRHVTIAASGPRLDVLEERLTRVLGPLV</sequence>
<dbReference type="PROSITE" id="PS50975">
    <property type="entry name" value="ATP_GRASP"/>
    <property type="match status" value="1"/>
</dbReference>
<evidence type="ECO:0000313" key="5">
    <source>
        <dbReference type="Proteomes" id="UP001501000"/>
    </source>
</evidence>
<protein>
    <recommendedName>
        <fullName evidence="3">ATP-grasp domain-containing protein</fullName>
    </recommendedName>
</protein>
<feature type="region of interest" description="Disordered" evidence="2">
    <location>
        <begin position="1"/>
        <end position="22"/>
    </location>
</feature>
<keyword evidence="5" id="KW-1185">Reference proteome</keyword>
<dbReference type="SUPFAM" id="SSF56059">
    <property type="entry name" value="Glutathione synthetase ATP-binding domain-like"/>
    <property type="match status" value="1"/>
</dbReference>
<feature type="domain" description="ATP-grasp" evidence="3">
    <location>
        <begin position="178"/>
        <end position="377"/>
    </location>
</feature>
<comment type="caution">
    <text evidence="4">The sequence shown here is derived from an EMBL/GenBank/DDBJ whole genome shotgun (WGS) entry which is preliminary data.</text>
</comment>
<evidence type="ECO:0000313" key="4">
    <source>
        <dbReference type="EMBL" id="GAA3935149.1"/>
    </source>
</evidence>
<evidence type="ECO:0000256" key="2">
    <source>
        <dbReference type="SAM" id="MobiDB-lite"/>
    </source>
</evidence>
<gene>
    <name evidence="4" type="ORF">GCM10022244_49420</name>
</gene>
<reference evidence="5" key="1">
    <citation type="journal article" date="2019" name="Int. J. Syst. Evol. Microbiol.">
        <title>The Global Catalogue of Microorganisms (GCM) 10K type strain sequencing project: providing services to taxonomists for standard genome sequencing and annotation.</title>
        <authorList>
            <consortium name="The Broad Institute Genomics Platform"/>
            <consortium name="The Broad Institute Genome Sequencing Center for Infectious Disease"/>
            <person name="Wu L."/>
            <person name="Ma J."/>
        </authorList>
    </citation>
    <scope>NUCLEOTIDE SEQUENCE [LARGE SCALE GENOMIC DNA]</scope>
    <source>
        <strain evidence="5">JCM 16956</strain>
    </source>
</reference>
<evidence type="ECO:0000256" key="1">
    <source>
        <dbReference type="PROSITE-ProRule" id="PRU00409"/>
    </source>
</evidence>
<name>A0ABP7N2A0_9ACTN</name>